<accession>A0A2P5FKR6</accession>
<dbReference type="InParanoid" id="A0A2P5FKR6"/>
<organism evidence="1 2">
    <name type="scientific">Trema orientale</name>
    <name type="common">Charcoal tree</name>
    <name type="synonym">Celtis orientalis</name>
    <dbReference type="NCBI Taxonomy" id="63057"/>
    <lineage>
        <taxon>Eukaryota</taxon>
        <taxon>Viridiplantae</taxon>
        <taxon>Streptophyta</taxon>
        <taxon>Embryophyta</taxon>
        <taxon>Tracheophyta</taxon>
        <taxon>Spermatophyta</taxon>
        <taxon>Magnoliopsida</taxon>
        <taxon>eudicotyledons</taxon>
        <taxon>Gunneridae</taxon>
        <taxon>Pentapetalae</taxon>
        <taxon>rosids</taxon>
        <taxon>fabids</taxon>
        <taxon>Rosales</taxon>
        <taxon>Cannabaceae</taxon>
        <taxon>Trema</taxon>
    </lineage>
</organism>
<comment type="caution">
    <text evidence="1">The sequence shown here is derived from an EMBL/GenBank/DDBJ whole genome shotgun (WGS) entry which is preliminary data.</text>
</comment>
<gene>
    <name evidence="1" type="ORF">TorRG33x02_056220</name>
</gene>
<keyword evidence="2" id="KW-1185">Reference proteome</keyword>
<reference evidence="2" key="1">
    <citation type="submission" date="2016-06" db="EMBL/GenBank/DDBJ databases">
        <title>Parallel loss of symbiosis genes in relatives of nitrogen-fixing non-legume Parasponia.</title>
        <authorList>
            <person name="Van Velzen R."/>
            <person name="Holmer R."/>
            <person name="Bu F."/>
            <person name="Rutten L."/>
            <person name="Van Zeijl A."/>
            <person name="Liu W."/>
            <person name="Santuari L."/>
            <person name="Cao Q."/>
            <person name="Sharma T."/>
            <person name="Shen D."/>
            <person name="Roswanjaya Y."/>
            <person name="Wardhani T."/>
            <person name="Kalhor M.S."/>
            <person name="Jansen J."/>
            <person name="Van den Hoogen J."/>
            <person name="Gungor B."/>
            <person name="Hartog M."/>
            <person name="Hontelez J."/>
            <person name="Verver J."/>
            <person name="Yang W.-C."/>
            <person name="Schijlen E."/>
            <person name="Repin R."/>
            <person name="Schilthuizen M."/>
            <person name="Schranz E."/>
            <person name="Heidstra R."/>
            <person name="Miyata K."/>
            <person name="Fedorova E."/>
            <person name="Kohlen W."/>
            <person name="Bisseling T."/>
            <person name="Smit S."/>
            <person name="Geurts R."/>
        </authorList>
    </citation>
    <scope>NUCLEOTIDE SEQUENCE [LARGE SCALE GENOMIC DNA]</scope>
    <source>
        <strain evidence="2">cv. RG33-2</strain>
    </source>
</reference>
<protein>
    <submittedName>
        <fullName evidence="1">Uncharacterized protein</fullName>
    </submittedName>
</protein>
<proteinExistence type="predicted"/>
<dbReference type="EMBL" id="JXTC01000024">
    <property type="protein sequence ID" value="PON98388.1"/>
    <property type="molecule type" value="Genomic_DNA"/>
</dbReference>
<dbReference type="Proteomes" id="UP000237000">
    <property type="component" value="Unassembled WGS sequence"/>
</dbReference>
<evidence type="ECO:0000313" key="1">
    <source>
        <dbReference type="EMBL" id="PON98388.1"/>
    </source>
</evidence>
<dbReference type="AlphaFoldDB" id="A0A2P5FKR6"/>
<name>A0A2P5FKR6_TREOI</name>
<sequence length="119" mass="12823">MIAYGWDVLCGARLRHELRGEPLLWAELVPGDGEGGNGLRGAETVHGSTVCSAIGWLRCSACSKDLGVRCWCFACSTKAAGARLKNKQAGAQSSGVELGEIRVSKLRARFGFSRCRRRP</sequence>
<evidence type="ECO:0000313" key="2">
    <source>
        <dbReference type="Proteomes" id="UP000237000"/>
    </source>
</evidence>